<name>A0ABD5IWT2_9BACL</name>
<dbReference type="InterPro" id="IPR010359">
    <property type="entry name" value="IrrE_HExxH"/>
</dbReference>
<evidence type="ECO:0000313" key="3">
    <source>
        <dbReference type="Proteomes" id="UP001339962"/>
    </source>
</evidence>
<organism evidence="2 3">
    <name type="scientific">Anoxybacteroides rupiense</name>
    <dbReference type="NCBI Taxonomy" id="311460"/>
    <lineage>
        <taxon>Bacteria</taxon>
        <taxon>Bacillati</taxon>
        <taxon>Bacillota</taxon>
        <taxon>Bacilli</taxon>
        <taxon>Bacillales</taxon>
        <taxon>Anoxybacillaceae</taxon>
        <taxon>Anoxybacteroides</taxon>
    </lineage>
</organism>
<dbReference type="PANTHER" id="PTHR43236:SF1">
    <property type="entry name" value="BLL7220 PROTEIN"/>
    <property type="match status" value="1"/>
</dbReference>
<dbReference type="PANTHER" id="PTHR43236">
    <property type="entry name" value="ANTITOXIN HIGA1"/>
    <property type="match status" value="1"/>
</dbReference>
<dbReference type="InterPro" id="IPR052345">
    <property type="entry name" value="Rad_response_metalloprotease"/>
</dbReference>
<dbReference type="Proteomes" id="UP001339962">
    <property type="component" value="Unassembled WGS sequence"/>
</dbReference>
<gene>
    <name evidence="2" type="ORF">P9850_12620</name>
</gene>
<evidence type="ECO:0000313" key="2">
    <source>
        <dbReference type="EMBL" id="MED5052658.1"/>
    </source>
</evidence>
<dbReference type="EMBL" id="JARTLI010000029">
    <property type="protein sequence ID" value="MED5052658.1"/>
    <property type="molecule type" value="Genomic_DNA"/>
</dbReference>
<accession>A0ABD5IWT2</accession>
<dbReference type="RefSeq" id="WP_328218886.1">
    <property type="nucleotide sequence ID" value="NZ_JARTLI010000029.1"/>
</dbReference>
<reference evidence="2 3" key="1">
    <citation type="submission" date="2023-03" db="EMBL/GenBank/DDBJ databases">
        <title>Bacillus Genome Sequencing.</title>
        <authorList>
            <person name="Dunlap C."/>
        </authorList>
    </citation>
    <scope>NUCLEOTIDE SEQUENCE [LARGE SCALE GENOMIC DNA]</scope>
    <source>
        <strain evidence="2 3">NRS-38</strain>
    </source>
</reference>
<sequence>MRVKDVVSNLIQKYKTNDPYELASRMNIEVVLWNLHQEIYGFYKYERRNRFIFINSNLCEVMQRFVCGHELGHAILHTRVNTPFLRKNTLFSVEKIEIEANTFAAELLMPDELFSEHQDMTIYEAAATYGVPREFAYLKNKNF</sequence>
<feature type="domain" description="IrrE N-terminal-like" evidence="1">
    <location>
        <begin position="24"/>
        <end position="137"/>
    </location>
</feature>
<dbReference type="AlphaFoldDB" id="A0ABD5IWT2"/>
<evidence type="ECO:0000259" key="1">
    <source>
        <dbReference type="Pfam" id="PF06114"/>
    </source>
</evidence>
<protein>
    <submittedName>
        <fullName evidence="2">ImmA/IrrE family metallo-endopeptidase</fullName>
    </submittedName>
</protein>
<proteinExistence type="predicted"/>
<comment type="caution">
    <text evidence="2">The sequence shown here is derived from an EMBL/GenBank/DDBJ whole genome shotgun (WGS) entry which is preliminary data.</text>
</comment>
<dbReference type="Gene3D" id="1.10.10.2910">
    <property type="match status" value="1"/>
</dbReference>
<dbReference type="Pfam" id="PF06114">
    <property type="entry name" value="Peptidase_M78"/>
    <property type="match status" value="1"/>
</dbReference>